<evidence type="ECO:0000256" key="7">
    <source>
        <dbReference type="ARBA" id="ARBA00022801"/>
    </source>
</evidence>
<keyword evidence="3" id="KW-0963">Cytoplasm</keyword>
<dbReference type="InterPro" id="IPR011650">
    <property type="entry name" value="Peptidase_M20_dimer"/>
</dbReference>
<dbReference type="CDD" id="cd03894">
    <property type="entry name" value="M20_ArgE"/>
    <property type="match status" value="1"/>
</dbReference>
<dbReference type="PANTHER" id="PTHR43808:SF31">
    <property type="entry name" value="N-ACETYL-L-CITRULLINE DEACETYLASE"/>
    <property type="match status" value="1"/>
</dbReference>
<dbReference type="Gene3D" id="3.30.70.360">
    <property type="match status" value="1"/>
</dbReference>
<dbReference type="RefSeq" id="WP_173583240.1">
    <property type="nucleotide sequence ID" value="NZ_WOTB01000010.1"/>
</dbReference>
<keyword evidence="5" id="KW-0028">Amino-acid biosynthesis</keyword>
<sequence>MSTEDILRTLIGFPSICGTPNGDIIGWIEEFLAGIGARVRRVAGDRPDAFSLFASLGPDGPGGIVLSAHSDVVPVAGQNWSTDPFTLSGQEDRLYGRGSSDMKGFLACMLTAAAKASARTLRRPLHLAISYDEELGCLGVRSLLRDLKENGLEAGGCIVGEPTGMRVATAHKGKISFRIRCTGRAAHSASPFEGINAISLAAGMVQELGRLQTYIRDTETHDTRFTVPFSTVQAGLIEGGAALNIVPEHCSVMAEMRLLPGQDGAGYLERLREASRSVISSVGGGEILIEVENAYPGLNSSRNTEICTLVLHETGRNETDVINFGTEAGLFEEQLSLACVVCGPGSIGRAHKADEYITREELLQGDRFLEGVLDRLCR</sequence>
<protein>
    <submittedName>
        <fullName evidence="11">Acetylornithine deacetylase</fullName>
        <ecNumber evidence="11">3.5.1.16</ecNumber>
    </submittedName>
</protein>
<organism evidence="11 12">
    <name type="scientific">Acetobacter musti</name>
    <dbReference type="NCBI Taxonomy" id="864732"/>
    <lineage>
        <taxon>Bacteria</taxon>
        <taxon>Pseudomonadati</taxon>
        <taxon>Pseudomonadota</taxon>
        <taxon>Alphaproteobacteria</taxon>
        <taxon>Acetobacterales</taxon>
        <taxon>Acetobacteraceae</taxon>
        <taxon>Acetobacter</taxon>
    </lineage>
</organism>
<dbReference type="EMBL" id="WOTB01000010">
    <property type="protein sequence ID" value="NHN84849.1"/>
    <property type="molecule type" value="Genomic_DNA"/>
</dbReference>
<dbReference type="Proteomes" id="UP000635278">
    <property type="component" value="Unassembled WGS sequence"/>
</dbReference>
<keyword evidence="8" id="KW-0862">Zinc</keyword>
<evidence type="ECO:0000256" key="4">
    <source>
        <dbReference type="ARBA" id="ARBA00022571"/>
    </source>
</evidence>
<evidence type="ECO:0000313" key="12">
    <source>
        <dbReference type="Proteomes" id="UP000635278"/>
    </source>
</evidence>
<evidence type="ECO:0000256" key="6">
    <source>
        <dbReference type="ARBA" id="ARBA00022723"/>
    </source>
</evidence>
<keyword evidence="7 11" id="KW-0378">Hydrolase</keyword>
<accession>A0ABX0JTG6</accession>
<keyword evidence="4" id="KW-0055">Arginine biosynthesis</keyword>
<dbReference type="PROSITE" id="PS00759">
    <property type="entry name" value="ARGE_DAPE_CPG2_2"/>
    <property type="match status" value="1"/>
</dbReference>
<dbReference type="Pfam" id="PF01546">
    <property type="entry name" value="Peptidase_M20"/>
    <property type="match status" value="1"/>
</dbReference>
<comment type="similarity">
    <text evidence="2">Belongs to the peptidase M20A family. ArgE subfamily.</text>
</comment>
<evidence type="ECO:0000256" key="9">
    <source>
        <dbReference type="ARBA" id="ARBA00023285"/>
    </source>
</evidence>
<reference evidence="11 12" key="1">
    <citation type="journal article" date="2020" name="Int. J. Syst. Evol. Microbiol.">
        <title>Novel acetic acid bacteria from cider fermentations: Acetobacter conturbans sp. nov. and Acetobacter fallax sp. nov.</title>
        <authorList>
            <person name="Sombolestani A.S."/>
            <person name="Cleenwerck I."/>
            <person name="Cnockaert M."/>
            <person name="Borremans W."/>
            <person name="Wieme A.D."/>
            <person name="De Vuyst L."/>
            <person name="Vandamme P."/>
        </authorList>
    </citation>
    <scope>NUCLEOTIDE SEQUENCE [LARGE SCALE GENOMIC DNA]</scope>
    <source>
        <strain evidence="11 12">LMG 30640</strain>
    </source>
</reference>
<proteinExistence type="inferred from homology"/>
<dbReference type="NCBIfam" id="NF005710">
    <property type="entry name" value="PRK07522.1"/>
    <property type="match status" value="1"/>
</dbReference>
<dbReference type="EC" id="3.5.1.16" evidence="11"/>
<keyword evidence="12" id="KW-1185">Reference proteome</keyword>
<evidence type="ECO:0000256" key="5">
    <source>
        <dbReference type="ARBA" id="ARBA00022605"/>
    </source>
</evidence>
<keyword evidence="9" id="KW-0170">Cobalt</keyword>
<evidence type="ECO:0000259" key="10">
    <source>
        <dbReference type="Pfam" id="PF07687"/>
    </source>
</evidence>
<dbReference type="InterPro" id="IPR050072">
    <property type="entry name" value="Peptidase_M20A"/>
</dbReference>
<evidence type="ECO:0000313" key="11">
    <source>
        <dbReference type="EMBL" id="NHN84849.1"/>
    </source>
</evidence>
<evidence type="ECO:0000256" key="3">
    <source>
        <dbReference type="ARBA" id="ARBA00022490"/>
    </source>
</evidence>
<dbReference type="SUPFAM" id="SSF53187">
    <property type="entry name" value="Zn-dependent exopeptidases"/>
    <property type="match status" value="1"/>
</dbReference>
<dbReference type="NCBIfam" id="TIGR01892">
    <property type="entry name" value="AcOrn-deacetyl"/>
    <property type="match status" value="1"/>
</dbReference>
<evidence type="ECO:0000256" key="2">
    <source>
        <dbReference type="ARBA" id="ARBA00005691"/>
    </source>
</evidence>
<dbReference type="InterPro" id="IPR001261">
    <property type="entry name" value="ArgE/DapE_CS"/>
</dbReference>
<feature type="domain" description="Peptidase M20 dimerisation" evidence="10">
    <location>
        <begin position="169"/>
        <end position="276"/>
    </location>
</feature>
<comment type="caution">
    <text evidence="11">The sequence shown here is derived from an EMBL/GenBank/DDBJ whole genome shotgun (WGS) entry which is preliminary data.</text>
</comment>
<name>A0ABX0JTG6_9PROT</name>
<dbReference type="PANTHER" id="PTHR43808">
    <property type="entry name" value="ACETYLORNITHINE DEACETYLASE"/>
    <property type="match status" value="1"/>
</dbReference>
<dbReference type="SUPFAM" id="SSF55031">
    <property type="entry name" value="Bacterial exopeptidase dimerisation domain"/>
    <property type="match status" value="1"/>
</dbReference>
<evidence type="ECO:0000256" key="1">
    <source>
        <dbReference type="ARBA" id="ARBA00001947"/>
    </source>
</evidence>
<dbReference type="Pfam" id="PF07687">
    <property type="entry name" value="M20_dimer"/>
    <property type="match status" value="1"/>
</dbReference>
<keyword evidence="6" id="KW-0479">Metal-binding</keyword>
<dbReference type="InterPro" id="IPR002933">
    <property type="entry name" value="Peptidase_M20"/>
</dbReference>
<gene>
    <name evidence="11" type="primary">argE</name>
    <name evidence="11" type="ORF">GOB93_09375</name>
</gene>
<dbReference type="InterPro" id="IPR036264">
    <property type="entry name" value="Bact_exopeptidase_dim_dom"/>
</dbReference>
<evidence type="ECO:0000256" key="8">
    <source>
        <dbReference type="ARBA" id="ARBA00022833"/>
    </source>
</evidence>
<comment type="cofactor">
    <cofactor evidence="1">
        <name>Zn(2+)</name>
        <dbReference type="ChEBI" id="CHEBI:29105"/>
    </cofactor>
</comment>
<dbReference type="InterPro" id="IPR010169">
    <property type="entry name" value="AcOrn-deacetyl"/>
</dbReference>
<dbReference type="Gene3D" id="3.40.630.10">
    <property type="entry name" value="Zn peptidases"/>
    <property type="match status" value="1"/>
</dbReference>
<dbReference type="GO" id="GO:0008777">
    <property type="term" value="F:acetylornithine deacetylase activity"/>
    <property type="evidence" value="ECO:0007669"/>
    <property type="project" value="UniProtKB-EC"/>
</dbReference>